<feature type="region of interest" description="Disordered" evidence="2">
    <location>
        <begin position="127"/>
        <end position="146"/>
    </location>
</feature>
<dbReference type="Proteomes" id="UP000701801">
    <property type="component" value="Unassembled WGS sequence"/>
</dbReference>
<name>A0A9N9Q4U4_9HELO</name>
<keyword evidence="4" id="KW-1185">Reference proteome</keyword>
<feature type="compositionally biased region" description="Polar residues" evidence="2">
    <location>
        <begin position="127"/>
        <end position="145"/>
    </location>
</feature>
<protein>
    <submittedName>
        <fullName evidence="3">Uncharacterized protein</fullName>
    </submittedName>
</protein>
<feature type="region of interest" description="Disordered" evidence="2">
    <location>
        <begin position="85"/>
        <end position="112"/>
    </location>
</feature>
<reference evidence="3" key="1">
    <citation type="submission" date="2021-07" db="EMBL/GenBank/DDBJ databases">
        <authorList>
            <person name="Durling M."/>
        </authorList>
    </citation>
    <scope>NUCLEOTIDE SEQUENCE</scope>
</reference>
<dbReference type="OrthoDB" id="3563184at2759"/>
<evidence type="ECO:0000313" key="4">
    <source>
        <dbReference type="Proteomes" id="UP000701801"/>
    </source>
</evidence>
<comment type="caution">
    <text evidence="3">The sequence shown here is derived from an EMBL/GenBank/DDBJ whole genome shotgun (WGS) entry which is preliminary data.</text>
</comment>
<feature type="compositionally biased region" description="Basic residues" evidence="2">
    <location>
        <begin position="209"/>
        <end position="219"/>
    </location>
</feature>
<feature type="region of interest" description="Disordered" evidence="2">
    <location>
        <begin position="151"/>
        <end position="223"/>
    </location>
</feature>
<dbReference type="EMBL" id="CAJVRM010000077">
    <property type="protein sequence ID" value="CAG8973636.1"/>
    <property type="molecule type" value="Genomic_DNA"/>
</dbReference>
<gene>
    <name evidence="3" type="ORF">HYALB_00002202</name>
</gene>
<evidence type="ECO:0000256" key="1">
    <source>
        <dbReference type="SAM" id="Coils"/>
    </source>
</evidence>
<organism evidence="3 4">
    <name type="scientific">Hymenoscyphus albidus</name>
    <dbReference type="NCBI Taxonomy" id="595503"/>
    <lineage>
        <taxon>Eukaryota</taxon>
        <taxon>Fungi</taxon>
        <taxon>Dikarya</taxon>
        <taxon>Ascomycota</taxon>
        <taxon>Pezizomycotina</taxon>
        <taxon>Leotiomycetes</taxon>
        <taxon>Helotiales</taxon>
        <taxon>Helotiaceae</taxon>
        <taxon>Hymenoscyphus</taxon>
    </lineage>
</organism>
<keyword evidence="1" id="KW-0175">Coiled coil</keyword>
<proteinExistence type="predicted"/>
<feature type="region of interest" description="Disordered" evidence="2">
    <location>
        <begin position="1"/>
        <end position="29"/>
    </location>
</feature>
<evidence type="ECO:0000256" key="2">
    <source>
        <dbReference type="SAM" id="MobiDB-lite"/>
    </source>
</evidence>
<dbReference type="AlphaFoldDB" id="A0A9N9Q4U4"/>
<sequence>MSSLSMTPAKQLPVPDSQPNIESGWPSAPDFSNDSNFWDLESFFVPKSSFEDLGPEIQSAGGMQECLQAWSSVFDSDDTVSITTLGSTPAKPLDISAPKDQENHTNAGVESSIATVPTLEECIHSPATLSTTKTQSKPTLQQTVIDLTRADSDHVYATPPDTPKSGLLSSLSIDSDSPISSEKNSRPASNGTSNTKKRKCSTGFDNSSKRRQPPRKTTVKQHLANEIHHSSQWLAGMEKSIDDCEADLVSIEEKKARFLAEIEEKRKEVTRRKKEFIELKNSMVAWGAREREVSEEWKSR</sequence>
<feature type="compositionally biased region" description="Low complexity" evidence="2">
    <location>
        <begin position="165"/>
        <end position="181"/>
    </location>
</feature>
<evidence type="ECO:0000313" key="3">
    <source>
        <dbReference type="EMBL" id="CAG8973636.1"/>
    </source>
</evidence>
<accession>A0A9N9Q4U4</accession>
<feature type="coiled-coil region" evidence="1">
    <location>
        <begin position="234"/>
        <end position="279"/>
    </location>
</feature>